<dbReference type="AlphaFoldDB" id="A0AAU7YUH8"/>
<dbReference type="SUPFAM" id="SSF54631">
    <property type="entry name" value="CBS-domain pair"/>
    <property type="match status" value="1"/>
</dbReference>
<sequence length="264" mass="28686">MPNLSPESAKAFSDQFRAARLAALADAEAFDGIIHVVERLGSYLTKERLGDKGDHGGLHEYKDELCEFAKMSSANCPNRGDRKHLLTPFETLFKLVKDGRNDALHQGAFARHLTKHAIELAIILEDALSTEMNPIVMDFLVQNPVCGELWQPVAFVRQQMLANSFSYIPVLISANDWRVVSDAGIARFLGGSRGGKPRTRLLSKTVEEAFDASQKPLGFAPAISVAATATLESALELLEKSSILVVPNPSGTGLLGILTAFDLL</sequence>
<dbReference type="KEGG" id="tgi:RBB81_00305"/>
<reference evidence="2" key="1">
    <citation type="submission" date="2023-08" db="EMBL/GenBank/DDBJ databases">
        <authorList>
            <person name="Messyasz A."/>
            <person name="Mannisto M.K."/>
            <person name="Kerkhof L.J."/>
            <person name="Haggblom M."/>
        </authorList>
    </citation>
    <scope>NUCLEOTIDE SEQUENCE</scope>
    <source>
        <strain evidence="2">M8UP39</strain>
        <plasmid evidence="2">unnamed</plasmid>
    </source>
</reference>
<dbReference type="EMBL" id="CP132937">
    <property type="protein sequence ID" value="XCB20298.1"/>
    <property type="molecule type" value="Genomic_DNA"/>
</dbReference>
<dbReference type="Pfam" id="PF00571">
    <property type="entry name" value="CBS"/>
    <property type="match status" value="1"/>
</dbReference>
<name>A0AAU7YUH8_9BACT</name>
<dbReference type="InterPro" id="IPR000644">
    <property type="entry name" value="CBS_dom"/>
</dbReference>
<keyword evidence="2" id="KW-0614">Plasmid</keyword>
<evidence type="ECO:0000259" key="1">
    <source>
        <dbReference type="Pfam" id="PF00571"/>
    </source>
</evidence>
<geneLocation type="plasmid" evidence="2">
    <name>unnamed</name>
</geneLocation>
<proteinExistence type="predicted"/>
<organism evidence="2">
    <name type="scientific">Tunturiibacter gelidiferens</name>
    <dbReference type="NCBI Taxonomy" id="3069689"/>
    <lineage>
        <taxon>Bacteria</taxon>
        <taxon>Pseudomonadati</taxon>
        <taxon>Acidobacteriota</taxon>
        <taxon>Terriglobia</taxon>
        <taxon>Terriglobales</taxon>
        <taxon>Acidobacteriaceae</taxon>
        <taxon>Tunturiibacter</taxon>
    </lineage>
</organism>
<accession>A0AAU7YUH8</accession>
<dbReference type="InterPro" id="IPR046342">
    <property type="entry name" value="CBS_dom_sf"/>
</dbReference>
<feature type="domain" description="CBS" evidence="1">
    <location>
        <begin position="221"/>
        <end position="264"/>
    </location>
</feature>
<reference evidence="2" key="2">
    <citation type="journal article" date="2024" name="Environ. Microbiol.">
        <title>Genome analysis and description of Tunturibacter gen. nov. expands the diversity of Terriglobia in tundra soils.</title>
        <authorList>
            <person name="Messyasz A."/>
            <person name="Mannisto M.K."/>
            <person name="Kerkhof L.J."/>
            <person name="Haggblom M.M."/>
        </authorList>
    </citation>
    <scope>NUCLEOTIDE SEQUENCE</scope>
    <source>
        <strain evidence="2">M8UP39</strain>
    </source>
</reference>
<evidence type="ECO:0000313" key="2">
    <source>
        <dbReference type="EMBL" id="XCB20298.1"/>
    </source>
</evidence>
<protein>
    <submittedName>
        <fullName evidence="2">CBS domain-containing protein</fullName>
    </submittedName>
</protein>
<dbReference type="RefSeq" id="WP_353070752.1">
    <property type="nucleotide sequence ID" value="NZ_CP132937.1"/>
</dbReference>
<gene>
    <name evidence="2" type="ORF">RBB81_00305</name>
</gene>